<gene>
    <name evidence="4" type="ORF">RM543_17055</name>
</gene>
<dbReference type="SMART" id="SM01130">
    <property type="entry name" value="DHDPS"/>
    <property type="match status" value="1"/>
</dbReference>
<dbReference type="PIRSF" id="PIRSF001365">
    <property type="entry name" value="DHDPS"/>
    <property type="match status" value="1"/>
</dbReference>
<dbReference type="Pfam" id="PF00701">
    <property type="entry name" value="DHDPS"/>
    <property type="match status" value="1"/>
</dbReference>
<dbReference type="SUPFAM" id="SSF51569">
    <property type="entry name" value="Aldolase"/>
    <property type="match status" value="1"/>
</dbReference>
<dbReference type="EC" id="4.3.3.7" evidence="4"/>
<comment type="caution">
    <text evidence="4">The sequence shown here is derived from an EMBL/GenBank/DDBJ whole genome shotgun (WGS) entry which is preliminary data.</text>
</comment>
<name>A0ABU3DKZ7_9RHOB</name>
<proteinExistence type="inferred from homology"/>
<dbReference type="GO" id="GO:0008840">
    <property type="term" value="F:4-hydroxy-tetrahydrodipicolinate synthase activity"/>
    <property type="evidence" value="ECO:0007669"/>
    <property type="project" value="UniProtKB-EC"/>
</dbReference>
<dbReference type="CDD" id="cd00408">
    <property type="entry name" value="DHDPS-like"/>
    <property type="match status" value="1"/>
</dbReference>
<protein>
    <submittedName>
        <fullName evidence="4">Dihydrodipicolinate synthase family protein</fullName>
        <ecNumber evidence="4">4.1.3.3</ecNumber>
        <ecNumber evidence="4">4.2.1.41</ecNumber>
        <ecNumber evidence="4">4.3.3.7</ecNumber>
    </submittedName>
</protein>
<evidence type="ECO:0000313" key="5">
    <source>
        <dbReference type="Proteomes" id="UP001265259"/>
    </source>
</evidence>
<dbReference type="RefSeq" id="WP_311693838.1">
    <property type="nucleotide sequence ID" value="NZ_JAVRHL010000004.1"/>
</dbReference>
<dbReference type="EMBL" id="JAVRHL010000004">
    <property type="protein sequence ID" value="MDT0684394.1"/>
    <property type="molecule type" value="Genomic_DNA"/>
</dbReference>
<keyword evidence="2 3" id="KW-0456">Lyase</keyword>
<dbReference type="EC" id="4.2.1.41" evidence="4"/>
<evidence type="ECO:0000256" key="2">
    <source>
        <dbReference type="ARBA" id="ARBA00023239"/>
    </source>
</evidence>
<dbReference type="Proteomes" id="UP001265259">
    <property type="component" value="Unassembled WGS sequence"/>
</dbReference>
<dbReference type="PANTHER" id="PTHR12128">
    <property type="entry name" value="DIHYDRODIPICOLINATE SYNTHASE"/>
    <property type="match status" value="1"/>
</dbReference>
<dbReference type="GO" id="GO:0008747">
    <property type="term" value="F:N-acetylneuraminate lyase activity"/>
    <property type="evidence" value="ECO:0007669"/>
    <property type="project" value="UniProtKB-EC"/>
</dbReference>
<organism evidence="4 5">
    <name type="scientific">Tropicimonas omnivorans</name>
    <dbReference type="NCBI Taxonomy" id="3075590"/>
    <lineage>
        <taxon>Bacteria</taxon>
        <taxon>Pseudomonadati</taxon>
        <taxon>Pseudomonadota</taxon>
        <taxon>Alphaproteobacteria</taxon>
        <taxon>Rhodobacterales</taxon>
        <taxon>Roseobacteraceae</taxon>
        <taxon>Tropicimonas</taxon>
    </lineage>
</organism>
<dbReference type="InterPro" id="IPR002220">
    <property type="entry name" value="DapA-like"/>
</dbReference>
<evidence type="ECO:0000256" key="3">
    <source>
        <dbReference type="PIRNR" id="PIRNR001365"/>
    </source>
</evidence>
<keyword evidence="5" id="KW-1185">Reference proteome</keyword>
<accession>A0ABU3DKZ7</accession>
<reference evidence="4 5" key="1">
    <citation type="submission" date="2023-09" db="EMBL/GenBank/DDBJ databases">
        <authorList>
            <person name="Rey-Velasco X."/>
        </authorList>
    </citation>
    <scope>NUCLEOTIDE SEQUENCE [LARGE SCALE GENOMIC DNA]</scope>
    <source>
        <strain evidence="4 5">F158</strain>
    </source>
</reference>
<evidence type="ECO:0000256" key="1">
    <source>
        <dbReference type="ARBA" id="ARBA00007592"/>
    </source>
</evidence>
<comment type="similarity">
    <text evidence="1 3">Belongs to the DapA family.</text>
</comment>
<dbReference type="Gene3D" id="3.20.20.70">
    <property type="entry name" value="Aldolase class I"/>
    <property type="match status" value="1"/>
</dbReference>
<dbReference type="PANTHER" id="PTHR12128:SF66">
    <property type="entry name" value="4-HYDROXY-2-OXOGLUTARATE ALDOLASE, MITOCHONDRIAL"/>
    <property type="match status" value="1"/>
</dbReference>
<sequence length="300" mass="31861">MSVRLEGVLPIVPTPFSADGTVDLGGLRRFTEHAISAGAAALVYPGVASEDVQLSAEERRTSLEIVVETCAGRLPVLAGVNAAEPETMVELARSVAESGVDGAMAMAIPAMGSDSEAWFHRIAEALDGGIIVLQNLFAPRGADLSAEEMLSVARAVPAIRYVKEEGVPSGPKVSQLVAGCGADLDGVIGGGGARYLYEELVRGAVATMPALELLELHAALMTAWQAGDRDRALDLYERTLPLLLIQAPYRMRLTKLILREKGLCATADVREALPEPDETLERLILQFHARAMSALETVHA</sequence>
<dbReference type="EC" id="4.1.3.3" evidence="4"/>
<dbReference type="GO" id="GO:0047448">
    <property type="term" value="F:5-dehydro-4-deoxyglucarate dehydratase activity"/>
    <property type="evidence" value="ECO:0007669"/>
    <property type="project" value="UniProtKB-EC"/>
</dbReference>
<dbReference type="InterPro" id="IPR013785">
    <property type="entry name" value="Aldolase_TIM"/>
</dbReference>
<evidence type="ECO:0000313" key="4">
    <source>
        <dbReference type="EMBL" id="MDT0684394.1"/>
    </source>
</evidence>